<dbReference type="SUPFAM" id="SSF111384">
    <property type="entry name" value="OmpH-like"/>
    <property type="match status" value="1"/>
</dbReference>
<comment type="caution">
    <text evidence="5">The sequence shown here is derived from an EMBL/GenBank/DDBJ whole genome shotgun (WGS) entry which is preliminary data.</text>
</comment>
<keyword evidence="3" id="KW-0175">Coiled coil</keyword>
<reference evidence="6" key="1">
    <citation type="journal article" date="2019" name="Int. J. Syst. Evol. Microbiol.">
        <title>The Global Catalogue of Microorganisms (GCM) 10K type strain sequencing project: providing services to taxonomists for standard genome sequencing and annotation.</title>
        <authorList>
            <consortium name="The Broad Institute Genomics Platform"/>
            <consortium name="The Broad Institute Genome Sequencing Center for Infectious Disease"/>
            <person name="Wu L."/>
            <person name="Ma J."/>
        </authorList>
    </citation>
    <scope>NUCLEOTIDE SEQUENCE [LARGE SCALE GENOMIC DNA]</scope>
    <source>
        <strain evidence="6">KCTC 23299</strain>
    </source>
</reference>
<dbReference type="InterPro" id="IPR005632">
    <property type="entry name" value="Chaperone_Skp"/>
</dbReference>
<dbReference type="Proteomes" id="UP001597511">
    <property type="component" value="Unassembled WGS sequence"/>
</dbReference>
<dbReference type="PANTHER" id="PTHR35089:SF1">
    <property type="entry name" value="CHAPERONE PROTEIN SKP"/>
    <property type="match status" value="1"/>
</dbReference>
<dbReference type="PANTHER" id="PTHR35089">
    <property type="entry name" value="CHAPERONE PROTEIN SKP"/>
    <property type="match status" value="1"/>
</dbReference>
<evidence type="ECO:0000256" key="4">
    <source>
        <dbReference type="SAM" id="Phobius"/>
    </source>
</evidence>
<dbReference type="Gene3D" id="3.30.910.20">
    <property type="entry name" value="Skp domain"/>
    <property type="match status" value="1"/>
</dbReference>
<evidence type="ECO:0000313" key="6">
    <source>
        <dbReference type="Proteomes" id="UP001597511"/>
    </source>
</evidence>
<protein>
    <submittedName>
        <fullName evidence="5">OmpH family outer membrane protein</fullName>
    </submittedName>
</protein>
<keyword evidence="4" id="KW-0472">Membrane</keyword>
<dbReference type="InterPro" id="IPR024930">
    <property type="entry name" value="Skp_dom_sf"/>
</dbReference>
<dbReference type="SMART" id="SM00935">
    <property type="entry name" value="OmpH"/>
    <property type="match status" value="1"/>
</dbReference>
<evidence type="ECO:0000256" key="3">
    <source>
        <dbReference type="SAM" id="Coils"/>
    </source>
</evidence>
<keyword evidence="6" id="KW-1185">Reference proteome</keyword>
<proteinExistence type="inferred from homology"/>
<organism evidence="5 6">
    <name type="scientific">Terrimonas rubra</name>
    <dbReference type="NCBI Taxonomy" id="1035890"/>
    <lineage>
        <taxon>Bacteria</taxon>
        <taxon>Pseudomonadati</taxon>
        <taxon>Bacteroidota</taxon>
        <taxon>Chitinophagia</taxon>
        <taxon>Chitinophagales</taxon>
        <taxon>Chitinophagaceae</taxon>
        <taxon>Terrimonas</taxon>
    </lineage>
</organism>
<dbReference type="EMBL" id="JBHUOZ010000001">
    <property type="protein sequence ID" value="MFD2919513.1"/>
    <property type="molecule type" value="Genomic_DNA"/>
</dbReference>
<keyword evidence="4" id="KW-1133">Transmembrane helix</keyword>
<dbReference type="RefSeq" id="WP_386096773.1">
    <property type="nucleotide sequence ID" value="NZ_JBHUOZ010000001.1"/>
</dbReference>
<keyword evidence="2" id="KW-0732">Signal</keyword>
<gene>
    <name evidence="5" type="ORF">ACFS6H_07345</name>
</gene>
<accession>A0ABW6A2I3</accession>
<sequence length="202" mass="23197">MNKGLLALNVILLAAVAVLFYLHFSSKKTVVTQKKVANKDSLLAARPFSVAYFEMDSIQENTQLVKDAMAEMAKKENAINAELNRLGKNYQDRVLFYQNKYQGKPDITQQEAEAAQKEIQGLEQNMTNRKNALGQEYDEFVIQKKMALKKAIEEYVKEYNAQYNYTYILSDDPGLFYFRDSSFNVTADIIKGLNEKYKANKK</sequence>
<evidence type="ECO:0000256" key="2">
    <source>
        <dbReference type="ARBA" id="ARBA00022729"/>
    </source>
</evidence>
<feature type="transmembrane region" description="Helical" evidence="4">
    <location>
        <begin position="6"/>
        <end position="24"/>
    </location>
</feature>
<feature type="coiled-coil region" evidence="3">
    <location>
        <begin position="58"/>
        <end position="85"/>
    </location>
</feature>
<dbReference type="Pfam" id="PF03938">
    <property type="entry name" value="OmpH"/>
    <property type="match status" value="1"/>
</dbReference>
<evidence type="ECO:0000313" key="5">
    <source>
        <dbReference type="EMBL" id="MFD2919513.1"/>
    </source>
</evidence>
<keyword evidence="4" id="KW-0812">Transmembrane</keyword>
<name>A0ABW6A2I3_9BACT</name>
<evidence type="ECO:0000256" key="1">
    <source>
        <dbReference type="ARBA" id="ARBA00009091"/>
    </source>
</evidence>
<comment type="similarity">
    <text evidence="1">Belongs to the Skp family.</text>
</comment>